<keyword evidence="2" id="KW-1185">Reference proteome</keyword>
<reference evidence="1" key="1">
    <citation type="submission" date="2021-01" db="EMBL/GenBank/DDBJ databases">
        <title>Whole genome shotgun sequence of Planobispora takensis NBRC 109077.</title>
        <authorList>
            <person name="Komaki H."/>
            <person name="Tamura T."/>
        </authorList>
    </citation>
    <scope>NUCLEOTIDE SEQUENCE</scope>
    <source>
        <strain evidence="1">NBRC 109077</strain>
    </source>
</reference>
<dbReference type="AlphaFoldDB" id="A0A8J3WZ20"/>
<evidence type="ECO:0008006" key="3">
    <source>
        <dbReference type="Google" id="ProtNLM"/>
    </source>
</evidence>
<proteinExistence type="predicted"/>
<name>A0A8J3WZ20_9ACTN</name>
<dbReference type="SUPFAM" id="SSF54001">
    <property type="entry name" value="Cysteine proteinases"/>
    <property type="match status" value="1"/>
</dbReference>
<evidence type="ECO:0000313" key="1">
    <source>
        <dbReference type="EMBL" id="GII04372.1"/>
    </source>
</evidence>
<sequence>MIKTAPPGEIEVPGAGSFALNVLPDVFDERDLPYRPSLAPLEPVVDTRTGRYVMKQEGESCTGHALAALINNLLRETGAPVSPYMLYDLARRYDEFEGAADIGSSLRGALKGWYHHGVLPEEDWRFPDPDPLPDLSDPKIRTECLRRPMGAYYRVDLTRFDDLQSAIREIGSVCVSAVLHDGWIRPERERHDGETMHVIRRPSRPSALGGHAFVLVGYNAVGFLVQNSWGRQWGRGGYATLPYDELDLLDAWVARLGVPGTPPAGRAGRVTGGSLIRAVPAPDPAELREYVVNIGNDGKLSREGPLDSSPAQIDGIFTRMRAAHETWARDGGGGARHVVLYAHGGLTGVSDGLRIAQANLQWWRNNRVYPVFFSWQTGPWDTLIDQVLDLLRTRVPVGAGLGFFEGVDRLAEALARTRLAWAWKQMKDNAGLASAPVTREVEWRSTAAEGPGATLTALRLRKYVTENPGVKVHLVSHSAGAIFLAGLLERLAALRVPVETLSFTAPAIRVDAFLERVLPHLVNGQVRSFATFALSDRLELDDVCGVGSLALYHKSILYLVSRGFEGPSNGAEVPLLGMEKFFDRPDRDGGTLRKKIADVGGTAIFSHSFAQPLGRCDATSHSDFDSNTLTMTSIVARVLGLREPGPGNGYRSYAPRQR</sequence>
<evidence type="ECO:0000313" key="2">
    <source>
        <dbReference type="Proteomes" id="UP000634476"/>
    </source>
</evidence>
<dbReference type="Proteomes" id="UP000634476">
    <property type="component" value="Unassembled WGS sequence"/>
</dbReference>
<dbReference type="InterPro" id="IPR038765">
    <property type="entry name" value="Papain-like_cys_pep_sf"/>
</dbReference>
<dbReference type="CDD" id="cd02619">
    <property type="entry name" value="Peptidase_C1"/>
    <property type="match status" value="1"/>
</dbReference>
<dbReference type="EMBL" id="BOOK01000049">
    <property type="protein sequence ID" value="GII04372.1"/>
    <property type="molecule type" value="Genomic_DNA"/>
</dbReference>
<organism evidence="1 2">
    <name type="scientific">Planobispora takensis</name>
    <dbReference type="NCBI Taxonomy" id="1367882"/>
    <lineage>
        <taxon>Bacteria</taxon>
        <taxon>Bacillati</taxon>
        <taxon>Actinomycetota</taxon>
        <taxon>Actinomycetes</taxon>
        <taxon>Streptosporangiales</taxon>
        <taxon>Streptosporangiaceae</taxon>
        <taxon>Planobispora</taxon>
    </lineage>
</organism>
<accession>A0A8J3WZ20</accession>
<protein>
    <recommendedName>
        <fullName evidence="3">Peptidase C1A papain C-terminal domain-containing protein</fullName>
    </recommendedName>
</protein>
<comment type="caution">
    <text evidence="1">The sequence shown here is derived from an EMBL/GenBank/DDBJ whole genome shotgun (WGS) entry which is preliminary data.</text>
</comment>
<gene>
    <name evidence="1" type="ORF">Pta02_63800</name>
</gene>
<dbReference type="Gene3D" id="3.90.70.10">
    <property type="entry name" value="Cysteine proteinases"/>
    <property type="match status" value="1"/>
</dbReference>
<dbReference type="RefSeq" id="WP_203878621.1">
    <property type="nucleotide sequence ID" value="NZ_BOOK01000049.1"/>
</dbReference>